<evidence type="ECO:0000256" key="3">
    <source>
        <dbReference type="ARBA" id="ARBA00022840"/>
    </source>
</evidence>
<dbReference type="InterPro" id="IPR045076">
    <property type="entry name" value="MutS"/>
</dbReference>
<protein>
    <submittedName>
        <fullName evidence="7">MutS protein homolog 5-like</fullName>
    </submittedName>
</protein>
<feature type="domain" description="DNA mismatch repair proteins mutS family" evidence="6">
    <location>
        <begin position="319"/>
        <end position="335"/>
    </location>
</feature>
<dbReference type="SUPFAM" id="SSF52540">
    <property type="entry name" value="P-loop containing nucleoside triphosphate hydrolases"/>
    <property type="match status" value="1"/>
</dbReference>
<evidence type="ECO:0000259" key="6">
    <source>
        <dbReference type="PROSITE" id="PS00486"/>
    </source>
</evidence>
<keyword evidence="3" id="KW-0067">ATP-binding</keyword>
<dbReference type="PANTHER" id="PTHR11361">
    <property type="entry name" value="DNA MISMATCH REPAIR PROTEIN MUTS FAMILY MEMBER"/>
    <property type="match status" value="1"/>
</dbReference>
<dbReference type="GO" id="GO:0005634">
    <property type="term" value="C:nucleus"/>
    <property type="evidence" value="ECO:0007669"/>
    <property type="project" value="TreeGrafter"/>
</dbReference>
<dbReference type="Pfam" id="PF00488">
    <property type="entry name" value="MutS_V"/>
    <property type="match status" value="1"/>
</dbReference>
<dbReference type="InterPro" id="IPR036187">
    <property type="entry name" value="DNA_mismatch_repair_MutS_sf"/>
</dbReference>
<dbReference type="Gene3D" id="3.40.50.300">
    <property type="entry name" value="P-loop containing nucleotide triphosphate hydrolases"/>
    <property type="match status" value="1"/>
</dbReference>
<evidence type="ECO:0000313" key="8">
    <source>
        <dbReference type="Proteomes" id="UP000762676"/>
    </source>
</evidence>
<evidence type="ECO:0000256" key="2">
    <source>
        <dbReference type="ARBA" id="ARBA00022741"/>
    </source>
</evidence>
<dbReference type="GO" id="GO:0005524">
    <property type="term" value="F:ATP binding"/>
    <property type="evidence" value="ECO:0007669"/>
    <property type="project" value="UniProtKB-KW"/>
</dbReference>
<evidence type="ECO:0000256" key="5">
    <source>
        <dbReference type="SAM" id="MobiDB-lite"/>
    </source>
</evidence>
<dbReference type="AlphaFoldDB" id="A0AAV4E7S4"/>
<evidence type="ECO:0000256" key="1">
    <source>
        <dbReference type="ARBA" id="ARBA00006271"/>
    </source>
</evidence>
<dbReference type="GO" id="GO:0030983">
    <property type="term" value="F:mismatched DNA binding"/>
    <property type="evidence" value="ECO:0007669"/>
    <property type="project" value="InterPro"/>
</dbReference>
<gene>
    <name evidence="7" type="ORF">ElyMa_003454100</name>
</gene>
<dbReference type="GO" id="GO:0140664">
    <property type="term" value="F:ATP-dependent DNA damage sensor activity"/>
    <property type="evidence" value="ECO:0007669"/>
    <property type="project" value="InterPro"/>
</dbReference>
<organism evidence="7 8">
    <name type="scientific">Elysia marginata</name>
    <dbReference type="NCBI Taxonomy" id="1093978"/>
    <lineage>
        <taxon>Eukaryota</taxon>
        <taxon>Metazoa</taxon>
        <taxon>Spiralia</taxon>
        <taxon>Lophotrochozoa</taxon>
        <taxon>Mollusca</taxon>
        <taxon>Gastropoda</taxon>
        <taxon>Heterobranchia</taxon>
        <taxon>Euthyneura</taxon>
        <taxon>Panpulmonata</taxon>
        <taxon>Sacoglossa</taxon>
        <taxon>Placobranchoidea</taxon>
        <taxon>Plakobranchidae</taxon>
        <taxon>Elysia</taxon>
    </lineage>
</organism>
<dbReference type="InterPro" id="IPR000432">
    <property type="entry name" value="DNA_mismatch_repair_MutS_C"/>
</dbReference>
<dbReference type="SUPFAM" id="SSF48334">
    <property type="entry name" value="DNA repair protein MutS, domain III"/>
    <property type="match status" value="1"/>
</dbReference>
<keyword evidence="4" id="KW-0238">DNA-binding</keyword>
<keyword evidence="8" id="KW-1185">Reference proteome</keyword>
<dbReference type="PANTHER" id="PTHR11361:SF20">
    <property type="entry name" value="MUTS PROTEIN HOMOLOG 5"/>
    <property type="match status" value="1"/>
</dbReference>
<accession>A0AAV4E7S4</accession>
<dbReference type="GO" id="GO:0006298">
    <property type="term" value="P:mismatch repair"/>
    <property type="evidence" value="ECO:0007669"/>
    <property type="project" value="InterPro"/>
</dbReference>
<dbReference type="FunFam" id="3.40.50.300:FF:000820">
    <property type="entry name" value="MutS homolog 5 (E. coli)"/>
    <property type="match status" value="1"/>
</dbReference>
<comment type="caution">
    <text evidence="7">The sequence shown here is derived from an EMBL/GenBank/DDBJ whole genome shotgun (WGS) entry which is preliminary data.</text>
</comment>
<evidence type="ECO:0000313" key="7">
    <source>
        <dbReference type="EMBL" id="GFR57357.1"/>
    </source>
</evidence>
<sequence length="676" mass="74252">MSKAQATVGDLEALYKISTAFTEDLHRCANLIHRTIDFDESKRLKKFVIKPHVDESLDAKKRLFHGMPDILNQVAREELEGLSDEIDHCSASYLPQLGYLLIIDMPDGKTEADDHSIEGLQFKFVSNHQLFYKSARMFELDTQLGDIQLEISDMEVNILHGLQSAVLKNTTVLLDVMDMAAELDCLMTLATCANEFAYTRPKLVQEEVIDIKAGRHPLQEMVCSPYVPNDTGMGGPNSRIQLLTGPNACGKSVYLKQVALIVFMSHIGSFVPAKRACIGPVDRFFSRIKSMESVSSGMSTFLQDSLQISRALNEATQSSLVIVDEFGKGTESVDGLALLTAVIKFWISKGTASPYVLISSHYHSIIQQKLLPSSPNVQFLTLDTLMNGSELVFLYQIKEGSASSSYACHIAAQVGIPSNIVKRGEMVSELLGQNKSVPCLKDPTVHEHSKRHQRIVEEFMCLNLERDNLQTFLNDYVLQIKLPAGQQSKTKPGHPQQHQQCHQGTLLPTKTNTTSNAPLSLPVGVAGEDSNHQAQGMSDSNAAYHIQPQDVGAVVNGKAQTSDIVDIILSPQTQALDENDSRGLMQKKYAAAANVLEIHNAAPGVENFTKTPLGWQPSKKQKLNLVSSCSSRGYVPSWTSSKSFGSQQRQTTDTFEDLNSCHSKSVGPQTSASTLS</sequence>
<evidence type="ECO:0000256" key="4">
    <source>
        <dbReference type="ARBA" id="ARBA00023125"/>
    </source>
</evidence>
<feature type="compositionally biased region" description="Polar residues" evidence="5">
    <location>
        <begin position="639"/>
        <end position="653"/>
    </location>
</feature>
<feature type="compositionally biased region" description="Polar residues" evidence="5">
    <location>
        <begin position="660"/>
        <end position="676"/>
    </location>
</feature>
<dbReference type="Proteomes" id="UP000762676">
    <property type="component" value="Unassembled WGS sequence"/>
</dbReference>
<name>A0AAV4E7S4_9GAST</name>
<feature type="region of interest" description="Disordered" evidence="5">
    <location>
        <begin position="639"/>
        <end position="676"/>
    </location>
</feature>
<keyword evidence="2" id="KW-0547">Nucleotide-binding</keyword>
<dbReference type="PROSITE" id="PS00486">
    <property type="entry name" value="DNA_MISMATCH_REPAIR_2"/>
    <property type="match status" value="1"/>
</dbReference>
<proteinExistence type="inferred from homology"/>
<dbReference type="InterPro" id="IPR027417">
    <property type="entry name" value="P-loop_NTPase"/>
</dbReference>
<dbReference type="GO" id="GO:0051026">
    <property type="term" value="P:chiasma assembly"/>
    <property type="evidence" value="ECO:0007669"/>
    <property type="project" value="TreeGrafter"/>
</dbReference>
<dbReference type="EMBL" id="BMAT01007077">
    <property type="protein sequence ID" value="GFR57357.1"/>
    <property type="molecule type" value="Genomic_DNA"/>
</dbReference>
<comment type="similarity">
    <text evidence="1">Belongs to the DNA mismatch repair MutS family.</text>
</comment>
<dbReference type="SMART" id="SM00534">
    <property type="entry name" value="MUTSac"/>
    <property type="match status" value="1"/>
</dbReference>
<reference evidence="7 8" key="1">
    <citation type="journal article" date="2021" name="Elife">
        <title>Chloroplast acquisition without the gene transfer in kleptoplastic sea slugs, Plakobranchus ocellatus.</title>
        <authorList>
            <person name="Maeda T."/>
            <person name="Takahashi S."/>
            <person name="Yoshida T."/>
            <person name="Shimamura S."/>
            <person name="Takaki Y."/>
            <person name="Nagai Y."/>
            <person name="Toyoda A."/>
            <person name="Suzuki Y."/>
            <person name="Arimoto A."/>
            <person name="Ishii H."/>
            <person name="Satoh N."/>
            <person name="Nishiyama T."/>
            <person name="Hasebe M."/>
            <person name="Maruyama T."/>
            <person name="Minagawa J."/>
            <person name="Obokata J."/>
            <person name="Shigenobu S."/>
        </authorList>
    </citation>
    <scope>NUCLEOTIDE SEQUENCE [LARGE SCALE GENOMIC DNA]</scope>
</reference>